<dbReference type="InterPro" id="IPR051011">
    <property type="entry name" value="Metal_resp_trans_reg"/>
</dbReference>
<evidence type="ECO:0000313" key="8">
    <source>
        <dbReference type="Proteomes" id="UP000183894"/>
    </source>
</evidence>
<dbReference type="GO" id="GO:0003677">
    <property type="term" value="F:DNA binding"/>
    <property type="evidence" value="ECO:0007669"/>
    <property type="project" value="UniProtKB-KW"/>
</dbReference>
<feature type="transmembrane region" description="Helical" evidence="5">
    <location>
        <begin position="188"/>
        <end position="206"/>
    </location>
</feature>
<dbReference type="CDD" id="cd00090">
    <property type="entry name" value="HTH_ARSR"/>
    <property type="match status" value="1"/>
</dbReference>
<keyword evidence="2" id="KW-0238">DNA-binding</keyword>
<feature type="domain" description="HTH arsR-type" evidence="6">
    <location>
        <begin position="31"/>
        <end position="117"/>
    </location>
</feature>
<proteinExistence type="predicted"/>
<dbReference type="SMART" id="SM00418">
    <property type="entry name" value="HTH_ARSR"/>
    <property type="match status" value="1"/>
</dbReference>
<sequence>MADLLPSAPDTSAADEPSPRVIGLDDDEASNLLSALSSETARHVLAALHDEPTNPAELADRVETSLQNVQYHLGKLDEAGLIEVVDTVYSEKGREMKVYAPADRPLVVVAATEETRTGLATALTSLLGGVAVLGLLAAFVQLVATRGLDWLVPTAQTGGAEADSVSLATTEAATEAAPVVGQAIPPGIAFFAGGLLILLAIAVVQYSRR</sequence>
<keyword evidence="5" id="KW-0472">Membrane</keyword>
<feature type="transmembrane region" description="Helical" evidence="5">
    <location>
        <begin position="122"/>
        <end position="144"/>
    </location>
</feature>
<keyword evidence="3" id="KW-0804">Transcription</keyword>
<name>A0A1H7SRK5_HALLR</name>
<evidence type="ECO:0000256" key="1">
    <source>
        <dbReference type="ARBA" id="ARBA00023015"/>
    </source>
</evidence>
<dbReference type="PANTHER" id="PTHR43132">
    <property type="entry name" value="ARSENICAL RESISTANCE OPERON REPRESSOR ARSR-RELATED"/>
    <property type="match status" value="1"/>
</dbReference>
<gene>
    <name evidence="7" type="ORF">SAMN04488691_107191</name>
</gene>
<evidence type="ECO:0000256" key="3">
    <source>
        <dbReference type="ARBA" id="ARBA00023163"/>
    </source>
</evidence>
<evidence type="ECO:0000313" key="7">
    <source>
        <dbReference type="EMBL" id="SEL75250.1"/>
    </source>
</evidence>
<dbReference type="Pfam" id="PF12840">
    <property type="entry name" value="HTH_20"/>
    <property type="match status" value="1"/>
</dbReference>
<evidence type="ECO:0000256" key="5">
    <source>
        <dbReference type="SAM" id="Phobius"/>
    </source>
</evidence>
<dbReference type="EMBL" id="FOAD01000007">
    <property type="protein sequence ID" value="SEL75250.1"/>
    <property type="molecule type" value="Genomic_DNA"/>
</dbReference>
<dbReference type="InterPro" id="IPR036390">
    <property type="entry name" value="WH_DNA-bd_sf"/>
</dbReference>
<dbReference type="Pfam" id="PF24267">
    <property type="entry name" value="HVO_1552_C"/>
    <property type="match status" value="1"/>
</dbReference>
<dbReference type="Gene3D" id="1.10.10.10">
    <property type="entry name" value="Winged helix-like DNA-binding domain superfamily/Winged helix DNA-binding domain"/>
    <property type="match status" value="1"/>
</dbReference>
<dbReference type="GO" id="GO:0003700">
    <property type="term" value="F:DNA-binding transcription factor activity"/>
    <property type="evidence" value="ECO:0007669"/>
    <property type="project" value="InterPro"/>
</dbReference>
<dbReference type="InterPro" id="IPR036388">
    <property type="entry name" value="WH-like_DNA-bd_sf"/>
</dbReference>
<feature type="region of interest" description="Disordered" evidence="4">
    <location>
        <begin position="1"/>
        <end position="21"/>
    </location>
</feature>
<keyword evidence="1" id="KW-0805">Transcription regulation</keyword>
<keyword evidence="5" id="KW-1133">Transmembrane helix</keyword>
<evidence type="ECO:0000256" key="4">
    <source>
        <dbReference type="SAM" id="MobiDB-lite"/>
    </source>
</evidence>
<dbReference type="PANTHER" id="PTHR43132:SF2">
    <property type="entry name" value="ARSENICAL RESISTANCE OPERON REPRESSOR ARSR-RELATED"/>
    <property type="match status" value="1"/>
</dbReference>
<dbReference type="AlphaFoldDB" id="A0A1H7SRK5"/>
<dbReference type="Proteomes" id="UP000183894">
    <property type="component" value="Unassembled WGS sequence"/>
</dbReference>
<dbReference type="OrthoDB" id="11368at2157"/>
<dbReference type="InterPro" id="IPR001845">
    <property type="entry name" value="HTH_ArsR_DNA-bd_dom"/>
</dbReference>
<keyword evidence="5" id="KW-0812">Transmembrane</keyword>
<reference evidence="7 8" key="1">
    <citation type="submission" date="2016-10" db="EMBL/GenBank/DDBJ databases">
        <authorList>
            <person name="de Groot N.N."/>
        </authorList>
    </citation>
    <scope>NUCLEOTIDE SEQUENCE [LARGE SCALE GENOMIC DNA]</scope>
    <source>
        <strain evidence="7 8">CDM_5</strain>
    </source>
</reference>
<accession>A0A1H7SRK5</accession>
<dbReference type="InterPro" id="IPR056525">
    <property type="entry name" value="HVO_1552_C"/>
</dbReference>
<dbReference type="InterPro" id="IPR011991">
    <property type="entry name" value="ArsR-like_HTH"/>
</dbReference>
<organism evidence="7 8">
    <name type="scientific">Haloferax larsenii</name>
    <dbReference type="NCBI Taxonomy" id="302484"/>
    <lineage>
        <taxon>Archaea</taxon>
        <taxon>Methanobacteriati</taxon>
        <taxon>Methanobacteriota</taxon>
        <taxon>Stenosarchaea group</taxon>
        <taxon>Halobacteria</taxon>
        <taxon>Halobacteriales</taxon>
        <taxon>Haloferacaceae</taxon>
        <taxon>Haloferax</taxon>
    </lineage>
</organism>
<evidence type="ECO:0000259" key="6">
    <source>
        <dbReference type="SMART" id="SM00418"/>
    </source>
</evidence>
<protein>
    <submittedName>
        <fullName evidence="7">Helix-turn-helix domain-containing protein</fullName>
    </submittedName>
</protein>
<evidence type="ECO:0000256" key="2">
    <source>
        <dbReference type="ARBA" id="ARBA00023125"/>
    </source>
</evidence>
<dbReference type="SUPFAM" id="SSF46785">
    <property type="entry name" value="Winged helix' DNA-binding domain"/>
    <property type="match status" value="1"/>
</dbReference>